<evidence type="ECO:0000313" key="3">
    <source>
        <dbReference type="Proteomes" id="UP001266305"/>
    </source>
</evidence>
<protein>
    <submittedName>
        <fullName evidence="2">Uncharacterized protein</fullName>
    </submittedName>
</protein>
<comment type="caution">
    <text evidence="2">The sequence shown here is derived from an EMBL/GenBank/DDBJ whole genome shotgun (WGS) entry which is preliminary data.</text>
</comment>
<sequence>HADTRINSSSENLATNCTGAPEACGQLVVQPETRPVPPPPRAPRPAPRTSSPPDGPLWLPQENVWLALLGAQAQEPPPGLRRRRLLAFLWPLHRDSHLRRPRKRPWRLQTPEAETRRPPHPAGPGPAARAHAPTRPRGPARTPAAPPPTGAAASPVAAQRSALASRAYPRPAPNPEPAAPPPLSTLRLPQLIRGAGPAASAPCDWLAAALTESDG</sequence>
<dbReference type="Proteomes" id="UP001266305">
    <property type="component" value="Unassembled WGS sequence"/>
</dbReference>
<name>A0ABQ9V3Q6_SAGOE</name>
<feature type="compositionally biased region" description="Pro residues" evidence="1">
    <location>
        <begin position="170"/>
        <end position="183"/>
    </location>
</feature>
<feature type="compositionally biased region" description="Low complexity" evidence="1">
    <location>
        <begin position="125"/>
        <end position="143"/>
    </location>
</feature>
<feature type="region of interest" description="Disordered" evidence="1">
    <location>
        <begin position="92"/>
        <end position="190"/>
    </location>
</feature>
<dbReference type="EMBL" id="JASSZA010000009">
    <property type="protein sequence ID" value="KAK2103057.1"/>
    <property type="molecule type" value="Genomic_DNA"/>
</dbReference>
<reference evidence="2 3" key="1">
    <citation type="submission" date="2023-05" db="EMBL/GenBank/DDBJ databases">
        <title>B98-5 Cell Line De Novo Hybrid Assembly: An Optical Mapping Approach.</title>
        <authorList>
            <person name="Kananen K."/>
            <person name="Auerbach J.A."/>
            <person name="Kautto E."/>
            <person name="Blachly J.S."/>
        </authorList>
    </citation>
    <scope>NUCLEOTIDE SEQUENCE [LARGE SCALE GENOMIC DNA]</scope>
    <source>
        <strain evidence="2">B95-8</strain>
        <tissue evidence="2">Cell line</tissue>
    </source>
</reference>
<feature type="region of interest" description="Disordered" evidence="1">
    <location>
        <begin position="30"/>
        <end position="59"/>
    </location>
</feature>
<feature type="compositionally biased region" description="Low complexity" evidence="1">
    <location>
        <begin position="150"/>
        <end position="169"/>
    </location>
</feature>
<proteinExistence type="predicted"/>
<feature type="compositionally biased region" description="Pro residues" evidence="1">
    <location>
        <begin position="34"/>
        <end position="46"/>
    </location>
</feature>
<gene>
    <name evidence="2" type="ORF">P7K49_020724</name>
</gene>
<keyword evidence="3" id="KW-1185">Reference proteome</keyword>
<feature type="non-terminal residue" evidence="2">
    <location>
        <position position="1"/>
    </location>
</feature>
<feature type="compositionally biased region" description="Basic residues" evidence="1">
    <location>
        <begin position="96"/>
        <end position="106"/>
    </location>
</feature>
<evidence type="ECO:0000256" key="1">
    <source>
        <dbReference type="SAM" id="MobiDB-lite"/>
    </source>
</evidence>
<evidence type="ECO:0000313" key="2">
    <source>
        <dbReference type="EMBL" id="KAK2103057.1"/>
    </source>
</evidence>
<accession>A0ABQ9V3Q6</accession>
<organism evidence="2 3">
    <name type="scientific">Saguinus oedipus</name>
    <name type="common">Cotton-top tamarin</name>
    <name type="synonym">Oedipomidas oedipus</name>
    <dbReference type="NCBI Taxonomy" id="9490"/>
    <lineage>
        <taxon>Eukaryota</taxon>
        <taxon>Metazoa</taxon>
        <taxon>Chordata</taxon>
        <taxon>Craniata</taxon>
        <taxon>Vertebrata</taxon>
        <taxon>Euteleostomi</taxon>
        <taxon>Mammalia</taxon>
        <taxon>Eutheria</taxon>
        <taxon>Euarchontoglires</taxon>
        <taxon>Primates</taxon>
        <taxon>Haplorrhini</taxon>
        <taxon>Platyrrhini</taxon>
        <taxon>Cebidae</taxon>
        <taxon>Callitrichinae</taxon>
        <taxon>Saguinus</taxon>
    </lineage>
</organism>